<dbReference type="InterPro" id="IPR011010">
    <property type="entry name" value="DNA_brk_join_enz"/>
</dbReference>
<keyword evidence="9" id="KW-1185">Reference proteome</keyword>
<dbReference type="InterPro" id="IPR013762">
    <property type="entry name" value="Integrase-like_cat_sf"/>
</dbReference>
<dbReference type="AlphaFoldDB" id="A0A7Y0EYS8"/>
<dbReference type="GO" id="GO:0015074">
    <property type="term" value="P:DNA integration"/>
    <property type="evidence" value="ECO:0007669"/>
    <property type="project" value="UniProtKB-KW"/>
</dbReference>
<evidence type="ECO:0000313" key="8">
    <source>
        <dbReference type="EMBL" id="NMM98873.1"/>
    </source>
</evidence>
<dbReference type="GO" id="GO:0003677">
    <property type="term" value="F:DNA binding"/>
    <property type="evidence" value="ECO:0007669"/>
    <property type="project" value="UniProtKB-UniRule"/>
</dbReference>
<dbReference type="PANTHER" id="PTHR30349:SF64">
    <property type="entry name" value="PROPHAGE INTEGRASE INTD-RELATED"/>
    <property type="match status" value="1"/>
</dbReference>
<dbReference type="Gene3D" id="1.10.150.130">
    <property type="match status" value="1"/>
</dbReference>
<dbReference type="InterPro" id="IPR002104">
    <property type="entry name" value="Integrase_catalytic"/>
</dbReference>
<dbReference type="SUPFAM" id="SSF56349">
    <property type="entry name" value="DNA breaking-rejoining enzymes"/>
    <property type="match status" value="1"/>
</dbReference>
<gene>
    <name evidence="8" type="ORF">G1C97_1831</name>
</gene>
<sequence length="417" mass="46838">MKKRSFGKIQQMRSGRYQASYIDSAGTRRYAPDTFSTKQAAASWLSDIRAKLNTNSLIDLETAAKTFEEYAIDWLVDKKETVRPKTALLYAGIIDEHLTPFLGAYPLKDITPNVVKKWRRWMLQRFEQRRDLGDIPRKDTTGKTRTAQAYRLLHAIMATAYRDQAISLNPCNIVGASSSDTAERKPATIRQIGVIADNMPERYSALIHVAAWSGLRFSELAGLTRADVVLVRLEDGENAYRLNVDKQTYRINGKLYEKEPTKTRAGRRVVFLPPHVTPILTEHMEKYTGTTNDAYVFTTGRGTPINSNSLGKAFREARKAAGRDDLRFHDLRHTCATFAAQTGATTKELMNLMGHSSPRAALIYQHATEERTRQIAANMSRLAEHAQTREQVRQGLKVIEGGAAQEHKSAARGRVAA</sequence>
<dbReference type="RefSeq" id="WP_169241514.1">
    <property type="nucleotide sequence ID" value="NZ_JAAIIG010000009.1"/>
</dbReference>
<comment type="similarity">
    <text evidence="1">Belongs to the 'phage' integrase family.</text>
</comment>
<comment type="caution">
    <text evidence="8">The sequence shown here is derived from an EMBL/GenBank/DDBJ whole genome shotgun (WGS) entry which is preliminary data.</text>
</comment>
<feature type="domain" description="Tyr recombinase" evidence="6">
    <location>
        <begin position="182"/>
        <end position="377"/>
    </location>
</feature>
<dbReference type="InterPro" id="IPR010998">
    <property type="entry name" value="Integrase_recombinase_N"/>
</dbReference>
<dbReference type="Pfam" id="PF14659">
    <property type="entry name" value="Phage_int_SAM_3"/>
    <property type="match status" value="1"/>
</dbReference>
<dbReference type="EMBL" id="JAAIIG010000009">
    <property type="protein sequence ID" value="NMM98873.1"/>
    <property type="molecule type" value="Genomic_DNA"/>
</dbReference>
<keyword evidence="4" id="KW-0233">DNA recombination</keyword>
<evidence type="ECO:0000256" key="3">
    <source>
        <dbReference type="ARBA" id="ARBA00023125"/>
    </source>
</evidence>
<evidence type="ECO:0000256" key="1">
    <source>
        <dbReference type="ARBA" id="ARBA00008857"/>
    </source>
</evidence>
<dbReference type="GO" id="GO:0006310">
    <property type="term" value="P:DNA recombination"/>
    <property type="evidence" value="ECO:0007669"/>
    <property type="project" value="UniProtKB-KW"/>
</dbReference>
<dbReference type="InterPro" id="IPR058717">
    <property type="entry name" value="Phage_L5_Integrase_N"/>
</dbReference>
<dbReference type="PROSITE" id="PS51900">
    <property type="entry name" value="CB"/>
    <property type="match status" value="1"/>
</dbReference>
<protein>
    <submittedName>
        <fullName evidence="8">Integrase</fullName>
    </submittedName>
</protein>
<proteinExistence type="inferred from homology"/>
<reference evidence="8 9" key="1">
    <citation type="submission" date="2020-02" db="EMBL/GenBank/DDBJ databases">
        <title>Characterization of phylogenetic diversity of novel bifidobacterial species isolated in Czech ZOOs.</title>
        <authorList>
            <person name="Lugli G.A."/>
            <person name="Vera N.B."/>
            <person name="Ventura M."/>
        </authorList>
    </citation>
    <scope>NUCLEOTIDE SEQUENCE [LARGE SCALE GENOMIC DNA]</scope>
    <source>
        <strain evidence="8 9">DSM 109959</strain>
    </source>
</reference>
<organism evidence="8 9">
    <name type="scientific">Bifidobacterium olomucense</name>
    <dbReference type="NCBI Taxonomy" id="2675324"/>
    <lineage>
        <taxon>Bacteria</taxon>
        <taxon>Bacillati</taxon>
        <taxon>Actinomycetota</taxon>
        <taxon>Actinomycetes</taxon>
        <taxon>Bifidobacteriales</taxon>
        <taxon>Bifidobacteriaceae</taxon>
        <taxon>Bifidobacterium</taxon>
    </lineage>
</organism>
<dbReference type="PROSITE" id="PS51898">
    <property type="entry name" value="TYR_RECOMBINASE"/>
    <property type="match status" value="1"/>
</dbReference>
<evidence type="ECO:0000256" key="4">
    <source>
        <dbReference type="ARBA" id="ARBA00023172"/>
    </source>
</evidence>
<evidence type="ECO:0000256" key="2">
    <source>
        <dbReference type="ARBA" id="ARBA00022908"/>
    </source>
</evidence>
<evidence type="ECO:0000259" key="6">
    <source>
        <dbReference type="PROSITE" id="PS51898"/>
    </source>
</evidence>
<dbReference type="Pfam" id="PF00589">
    <property type="entry name" value="Phage_integrase"/>
    <property type="match status" value="1"/>
</dbReference>
<evidence type="ECO:0000313" key="9">
    <source>
        <dbReference type="Proteomes" id="UP000543419"/>
    </source>
</evidence>
<dbReference type="PANTHER" id="PTHR30349">
    <property type="entry name" value="PHAGE INTEGRASE-RELATED"/>
    <property type="match status" value="1"/>
</dbReference>
<keyword evidence="3 5" id="KW-0238">DNA-binding</keyword>
<dbReference type="Proteomes" id="UP000543419">
    <property type="component" value="Unassembled WGS sequence"/>
</dbReference>
<dbReference type="CDD" id="cd01189">
    <property type="entry name" value="INT_ICEBs1_C_like"/>
    <property type="match status" value="1"/>
</dbReference>
<dbReference type="Pfam" id="PF26003">
    <property type="entry name" value="Integrase_N_phage"/>
    <property type="match status" value="1"/>
</dbReference>
<name>A0A7Y0EYS8_9BIFI</name>
<dbReference type="Gene3D" id="1.10.443.10">
    <property type="entry name" value="Intergrase catalytic core"/>
    <property type="match status" value="1"/>
</dbReference>
<dbReference type="InterPro" id="IPR050090">
    <property type="entry name" value="Tyrosine_recombinase_XerCD"/>
</dbReference>
<evidence type="ECO:0000256" key="5">
    <source>
        <dbReference type="PROSITE-ProRule" id="PRU01248"/>
    </source>
</evidence>
<dbReference type="InterPro" id="IPR004107">
    <property type="entry name" value="Integrase_SAM-like_N"/>
</dbReference>
<feature type="domain" description="Core-binding (CB)" evidence="7">
    <location>
        <begin position="65"/>
        <end position="163"/>
    </location>
</feature>
<accession>A0A7Y0EYS8</accession>
<dbReference type="InterPro" id="IPR044068">
    <property type="entry name" value="CB"/>
</dbReference>
<keyword evidence="2" id="KW-0229">DNA integration</keyword>
<evidence type="ECO:0000259" key="7">
    <source>
        <dbReference type="PROSITE" id="PS51900"/>
    </source>
</evidence>